<dbReference type="Proteomes" id="UP000178661">
    <property type="component" value="Unassembled WGS sequence"/>
</dbReference>
<accession>A0A1F6Y4J6</accession>
<protein>
    <submittedName>
        <fullName evidence="1">Uncharacterized protein</fullName>
    </submittedName>
</protein>
<evidence type="ECO:0000313" key="2">
    <source>
        <dbReference type="Proteomes" id="UP000178661"/>
    </source>
</evidence>
<evidence type="ECO:0000313" key="1">
    <source>
        <dbReference type="EMBL" id="OGJ01239.1"/>
    </source>
</evidence>
<dbReference type="AlphaFoldDB" id="A0A1F6Y4J6"/>
<organism evidence="1 2">
    <name type="scientific">Candidatus Nomurabacteria bacterium RIFCSPLOWO2_12_FULL_37_8</name>
    <dbReference type="NCBI Taxonomy" id="1801793"/>
    <lineage>
        <taxon>Bacteria</taxon>
        <taxon>Candidatus Nomuraibacteriota</taxon>
    </lineage>
</organism>
<gene>
    <name evidence="1" type="ORF">A3G98_00480</name>
</gene>
<name>A0A1F6Y4J6_9BACT</name>
<reference evidence="1 2" key="1">
    <citation type="journal article" date="2016" name="Nat. Commun.">
        <title>Thousands of microbial genomes shed light on interconnected biogeochemical processes in an aquifer system.</title>
        <authorList>
            <person name="Anantharaman K."/>
            <person name="Brown C.T."/>
            <person name="Hug L.A."/>
            <person name="Sharon I."/>
            <person name="Castelle C.J."/>
            <person name="Probst A.J."/>
            <person name="Thomas B.C."/>
            <person name="Singh A."/>
            <person name="Wilkins M.J."/>
            <person name="Karaoz U."/>
            <person name="Brodie E.L."/>
            <person name="Williams K.H."/>
            <person name="Hubbard S.S."/>
            <person name="Banfield J.F."/>
        </authorList>
    </citation>
    <scope>NUCLEOTIDE SEQUENCE [LARGE SCALE GENOMIC DNA]</scope>
</reference>
<proteinExistence type="predicted"/>
<dbReference type="EMBL" id="MFVR01000026">
    <property type="protein sequence ID" value="OGJ01239.1"/>
    <property type="molecule type" value="Genomic_DNA"/>
</dbReference>
<comment type="caution">
    <text evidence="1">The sequence shown here is derived from an EMBL/GenBank/DDBJ whole genome shotgun (WGS) entry which is preliminary data.</text>
</comment>
<sequence length="121" mass="13783">MITNSRTKTYVIVFLLIATLALLFGYIVKGKEVSSLKQNLQAIQENRNILSFQKMFITKVLKSNGDVSYDTRQELNDAVLLTNDQKVVSAWNDFLSAKTEVEAKRKVLNLLYVMADSVYEN</sequence>